<name>A0A7K0K0Y9_9ACTO</name>
<accession>A0A7K0K0Y9</accession>
<evidence type="ECO:0000313" key="1">
    <source>
        <dbReference type="EMBL" id="MST48685.1"/>
    </source>
</evidence>
<dbReference type="AlphaFoldDB" id="A0A7K0K0Y9"/>
<comment type="caution">
    <text evidence="1">The sequence shown here is derived from an EMBL/GenBank/DDBJ whole genome shotgun (WGS) entry which is preliminary data.</text>
</comment>
<gene>
    <name evidence="1" type="ORF">FYJ63_00155</name>
</gene>
<proteinExistence type="predicted"/>
<keyword evidence="2" id="KW-1185">Reference proteome</keyword>
<protein>
    <submittedName>
        <fullName evidence="1">Uncharacterized protein</fullName>
    </submittedName>
</protein>
<reference evidence="1 2" key="1">
    <citation type="submission" date="2019-08" db="EMBL/GenBank/DDBJ databases">
        <title>In-depth cultivation of the pig gut microbiome towards novel bacterial diversity and tailored functional studies.</title>
        <authorList>
            <person name="Wylensek D."/>
            <person name="Hitch T.C.A."/>
            <person name="Clavel T."/>
        </authorList>
    </citation>
    <scope>NUCLEOTIDE SEQUENCE [LARGE SCALE GENOMIC DNA]</scope>
    <source>
        <strain evidence="1 2">RF-GAM-744-WT-7</strain>
    </source>
</reference>
<organism evidence="1 2">
    <name type="scientific">Mobiluncus porci</name>
    <dbReference type="NCBI Taxonomy" id="2652278"/>
    <lineage>
        <taxon>Bacteria</taxon>
        <taxon>Bacillati</taxon>
        <taxon>Actinomycetota</taxon>
        <taxon>Actinomycetes</taxon>
        <taxon>Actinomycetales</taxon>
        <taxon>Actinomycetaceae</taxon>
        <taxon>Mobiluncus</taxon>
    </lineage>
</organism>
<sequence>MKKAGNLSWRRASGIRLKETWKDSRGFVKNFPTEIWLDAISKNYATRREYFSIDRGKAWDCQVQFTKNDSELWEYSEVVAI</sequence>
<evidence type="ECO:0000313" key="2">
    <source>
        <dbReference type="Proteomes" id="UP000442535"/>
    </source>
</evidence>
<dbReference type="RefSeq" id="WP_154542594.1">
    <property type="nucleotide sequence ID" value="NZ_JAQYQY010000018.1"/>
</dbReference>
<dbReference type="EMBL" id="VUMY01000001">
    <property type="protein sequence ID" value="MST48685.1"/>
    <property type="molecule type" value="Genomic_DNA"/>
</dbReference>
<dbReference type="Proteomes" id="UP000442535">
    <property type="component" value="Unassembled WGS sequence"/>
</dbReference>